<gene>
    <name evidence="2" type="ORF">ACFOOR_02825</name>
</gene>
<sequence length="172" mass="18875">MTSLFELPPIALSVRQPWAWAICRADKDIENRSAAAVRHGMTPRRIAIHAAKGMTRCEYEDARDFMASIGVECPRPDALVRGAIIGAVTVTAIVAEHTSPWFFGPRGLVLEKPLTLGTPRPAVGQLGYFAWTESGAVDEPKPWMKSWPDDTKRSASPDGELPEPAPLLDLMR</sequence>
<keyword evidence="3" id="KW-1185">Reference proteome</keyword>
<protein>
    <recommendedName>
        <fullName evidence="4">ASCH domain-containing protein</fullName>
    </recommendedName>
</protein>
<dbReference type="RefSeq" id="WP_343163917.1">
    <property type="nucleotide sequence ID" value="NZ_JBHRSV010000001.1"/>
</dbReference>
<evidence type="ECO:0000256" key="1">
    <source>
        <dbReference type="SAM" id="MobiDB-lite"/>
    </source>
</evidence>
<name>A0ABV6ZUB4_9PROT</name>
<organism evidence="2 3">
    <name type="scientific">Hyphobacterium vulgare</name>
    <dbReference type="NCBI Taxonomy" id="1736751"/>
    <lineage>
        <taxon>Bacteria</taxon>
        <taxon>Pseudomonadati</taxon>
        <taxon>Pseudomonadota</taxon>
        <taxon>Alphaproteobacteria</taxon>
        <taxon>Maricaulales</taxon>
        <taxon>Maricaulaceae</taxon>
        <taxon>Hyphobacterium</taxon>
    </lineage>
</organism>
<dbReference type="SUPFAM" id="SSF88697">
    <property type="entry name" value="PUA domain-like"/>
    <property type="match status" value="1"/>
</dbReference>
<comment type="caution">
    <text evidence="2">The sequence shown here is derived from an EMBL/GenBank/DDBJ whole genome shotgun (WGS) entry which is preliminary data.</text>
</comment>
<feature type="region of interest" description="Disordered" evidence="1">
    <location>
        <begin position="138"/>
        <end position="172"/>
    </location>
</feature>
<proteinExistence type="predicted"/>
<dbReference type="Gene3D" id="2.30.130.30">
    <property type="entry name" value="Hypothetical protein"/>
    <property type="match status" value="1"/>
</dbReference>
<accession>A0ABV6ZUB4</accession>
<evidence type="ECO:0000313" key="2">
    <source>
        <dbReference type="EMBL" id="MFC2925034.1"/>
    </source>
</evidence>
<reference evidence="3" key="1">
    <citation type="journal article" date="2019" name="Int. J. Syst. Evol. Microbiol.">
        <title>The Global Catalogue of Microorganisms (GCM) 10K type strain sequencing project: providing services to taxonomists for standard genome sequencing and annotation.</title>
        <authorList>
            <consortium name="The Broad Institute Genomics Platform"/>
            <consortium name="The Broad Institute Genome Sequencing Center for Infectious Disease"/>
            <person name="Wu L."/>
            <person name="Ma J."/>
        </authorList>
    </citation>
    <scope>NUCLEOTIDE SEQUENCE [LARGE SCALE GENOMIC DNA]</scope>
    <source>
        <strain evidence="3">KCTC 52487</strain>
    </source>
</reference>
<evidence type="ECO:0008006" key="4">
    <source>
        <dbReference type="Google" id="ProtNLM"/>
    </source>
</evidence>
<dbReference type="EMBL" id="JBHRSV010000001">
    <property type="protein sequence ID" value="MFC2925034.1"/>
    <property type="molecule type" value="Genomic_DNA"/>
</dbReference>
<feature type="compositionally biased region" description="Basic and acidic residues" evidence="1">
    <location>
        <begin position="138"/>
        <end position="155"/>
    </location>
</feature>
<dbReference type="InterPro" id="IPR015947">
    <property type="entry name" value="PUA-like_sf"/>
</dbReference>
<evidence type="ECO:0000313" key="3">
    <source>
        <dbReference type="Proteomes" id="UP001595379"/>
    </source>
</evidence>
<dbReference type="Proteomes" id="UP001595379">
    <property type="component" value="Unassembled WGS sequence"/>
</dbReference>